<feature type="signal peptide" evidence="1">
    <location>
        <begin position="1"/>
        <end position="27"/>
    </location>
</feature>
<dbReference type="Proteomes" id="UP000053244">
    <property type="component" value="Unassembled WGS sequence"/>
</dbReference>
<dbReference type="EMBL" id="LLZH01000281">
    <property type="protein sequence ID" value="KUL29244.1"/>
    <property type="molecule type" value="Genomic_DNA"/>
</dbReference>
<evidence type="ECO:0000256" key="1">
    <source>
        <dbReference type="SAM" id="SignalP"/>
    </source>
</evidence>
<dbReference type="AlphaFoldDB" id="A0A117MPW1"/>
<sequence>MRTSRLTVAAVAGATLVSLLTAAPALAFDATVLTTDTLAGPAVAVGDTISASIATGSQALFATAPAGPNGMKCNTSSFSALVNDNPAAPGAAALGSTLAVSNCTVTGIPGVTGVNSVTITNQPYATTVASDGTVAVAGTATAPISATLVLRSLLGTVTCVFVANNNAITGVADNTDNSISFTDQQFNKVTGPAACVANGYFTAKYTPVVTGSAAPVFVN</sequence>
<evidence type="ECO:0008006" key="4">
    <source>
        <dbReference type="Google" id="ProtNLM"/>
    </source>
</evidence>
<evidence type="ECO:0000313" key="3">
    <source>
        <dbReference type="Proteomes" id="UP000053244"/>
    </source>
</evidence>
<name>A0A117MPW1_9ACTN</name>
<feature type="chain" id="PRO_5007151289" description="Tat pathway signal sequence domain protein" evidence="1">
    <location>
        <begin position="28"/>
        <end position="219"/>
    </location>
</feature>
<dbReference type="OrthoDB" id="3869471at2"/>
<evidence type="ECO:0000313" key="2">
    <source>
        <dbReference type="EMBL" id="KUL29244.1"/>
    </source>
</evidence>
<gene>
    <name evidence="2" type="ORF">ADL15_29245</name>
</gene>
<accession>A0A117MPW1</accession>
<comment type="caution">
    <text evidence="2">The sequence shown here is derived from an EMBL/GenBank/DDBJ whole genome shotgun (WGS) entry which is preliminary data.</text>
</comment>
<reference evidence="2 3" key="1">
    <citation type="submission" date="2015-10" db="EMBL/GenBank/DDBJ databases">
        <authorList>
            <person name="Gilbert D.G."/>
        </authorList>
    </citation>
    <scope>NUCLEOTIDE SEQUENCE [LARGE SCALE GENOMIC DNA]</scope>
    <source>
        <strain evidence="2 3">NRRL B-16712</strain>
    </source>
</reference>
<keyword evidence="3" id="KW-1185">Reference proteome</keyword>
<proteinExistence type="predicted"/>
<dbReference type="RefSeq" id="WP_067697909.1">
    <property type="nucleotide sequence ID" value="NZ_LLZH01000281.1"/>
</dbReference>
<organism evidence="2 3">
    <name type="scientific">Actinoplanes awajinensis subsp. mycoplanecinus</name>
    <dbReference type="NCBI Taxonomy" id="135947"/>
    <lineage>
        <taxon>Bacteria</taxon>
        <taxon>Bacillati</taxon>
        <taxon>Actinomycetota</taxon>
        <taxon>Actinomycetes</taxon>
        <taxon>Micromonosporales</taxon>
        <taxon>Micromonosporaceae</taxon>
        <taxon>Actinoplanes</taxon>
    </lineage>
</organism>
<protein>
    <recommendedName>
        <fullName evidence="4">Tat pathway signal sequence domain protein</fullName>
    </recommendedName>
</protein>
<keyword evidence="1" id="KW-0732">Signal</keyword>